<feature type="region of interest" description="Disordered" evidence="1">
    <location>
        <begin position="198"/>
        <end position="217"/>
    </location>
</feature>
<proteinExistence type="predicted"/>
<feature type="domain" description="HD/PDEase" evidence="2">
    <location>
        <begin position="26"/>
        <end position="134"/>
    </location>
</feature>
<evidence type="ECO:0000313" key="3">
    <source>
        <dbReference type="EMBL" id="TVM16342.1"/>
    </source>
</evidence>
<dbReference type="InterPro" id="IPR003607">
    <property type="entry name" value="HD/PDEase_dom"/>
</dbReference>
<accession>A0A7M3MCU6</accession>
<sequence>MKPPPCKSLGIPSLKHAADLLERSGADDGLWGHSVAVASVSVRIAAGLVDSGAILHMDAVAAGGLLHDIGKGFPGHAQAGARIMAEEGFPAIAEIIALHSDFVPAENAPISEAEVVFLADKLVRRSRCVSLESRFAEAATRFAKDPEAQAGVSRRRLQALRCRDRMAAVLRTAPEQLASAPSGHPLESQLAEILRGLGKSPRDSDACWPTHPSTAKL</sequence>
<dbReference type="AlphaFoldDB" id="A0A7M3MCU6"/>
<dbReference type="SUPFAM" id="SSF109604">
    <property type="entry name" value="HD-domain/PDEase-like"/>
    <property type="match status" value="1"/>
</dbReference>
<gene>
    <name evidence="3" type="ORF">DPQ33_11995</name>
</gene>
<dbReference type="Proteomes" id="UP000448292">
    <property type="component" value="Unassembled WGS sequence"/>
</dbReference>
<dbReference type="Gene3D" id="1.10.3210.10">
    <property type="entry name" value="Hypothetical protein af1432"/>
    <property type="match status" value="1"/>
</dbReference>
<dbReference type="Pfam" id="PF01966">
    <property type="entry name" value="HD"/>
    <property type="match status" value="1"/>
</dbReference>
<comment type="caution">
    <text evidence="3">The sequence shown here is derived from an EMBL/GenBank/DDBJ whole genome shotgun (WGS) entry which is preliminary data.</text>
</comment>
<organism evidence="3 4">
    <name type="scientific">Oceanidesulfovibrio indonesiensis</name>
    <dbReference type="NCBI Taxonomy" id="54767"/>
    <lineage>
        <taxon>Bacteria</taxon>
        <taxon>Pseudomonadati</taxon>
        <taxon>Thermodesulfobacteriota</taxon>
        <taxon>Desulfovibrionia</taxon>
        <taxon>Desulfovibrionales</taxon>
        <taxon>Desulfovibrionaceae</taxon>
        <taxon>Oceanidesulfovibrio</taxon>
    </lineage>
</organism>
<name>A0A7M3MCU6_9BACT</name>
<evidence type="ECO:0000313" key="4">
    <source>
        <dbReference type="Proteomes" id="UP000448292"/>
    </source>
</evidence>
<protein>
    <recommendedName>
        <fullName evidence="2">HD/PDEase domain-containing protein</fullName>
    </recommendedName>
</protein>
<dbReference type="CDD" id="cd00077">
    <property type="entry name" value="HDc"/>
    <property type="match status" value="1"/>
</dbReference>
<keyword evidence="4" id="KW-1185">Reference proteome</keyword>
<evidence type="ECO:0000259" key="2">
    <source>
        <dbReference type="SMART" id="SM00471"/>
    </source>
</evidence>
<dbReference type="RefSeq" id="WP_144303467.1">
    <property type="nucleotide sequence ID" value="NZ_QMIE01000011.1"/>
</dbReference>
<dbReference type="OrthoDB" id="9779263at2"/>
<dbReference type="InterPro" id="IPR006674">
    <property type="entry name" value="HD_domain"/>
</dbReference>
<reference evidence="3 4" key="1">
    <citation type="submission" date="2018-06" db="EMBL/GenBank/DDBJ databases">
        <title>Complete genome of Desulfovibrio indonesiensis P37SLT.</title>
        <authorList>
            <person name="Crispim J.S."/>
            <person name="Vidigal P.M.P."/>
            <person name="Silva L.C.F."/>
            <person name="Laguardia C.N."/>
            <person name="Araujo L.C."/>
            <person name="Dias R.S."/>
            <person name="Sousa M.P."/>
            <person name="Paula S.O."/>
            <person name="Silva C."/>
        </authorList>
    </citation>
    <scope>NUCLEOTIDE SEQUENCE [LARGE SCALE GENOMIC DNA]</scope>
    <source>
        <strain evidence="3 4">P37SLT</strain>
    </source>
</reference>
<dbReference type="EMBL" id="QMIE01000011">
    <property type="protein sequence ID" value="TVM16342.1"/>
    <property type="molecule type" value="Genomic_DNA"/>
</dbReference>
<dbReference type="SMART" id="SM00471">
    <property type="entry name" value="HDc"/>
    <property type="match status" value="1"/>
</dbReference>
<evidence type="ECO:0000256" key="1">
    <source>
        <dbReference type="SAM" id="MobiDB-lite"/>
    </source>
</evidence>